<dbReference type="OrthoDB" id="28179at2157"/>
<protein>
    <recommendedName>
        <fullName evidence="3">DUF309 domain-containing protein</fullName>
    </recommendedName>
</protein>
<dbReference type="Proteomes" id="UP000291213">
    <property type="component" value="Unassembled WGS sequence"/>
</dbReference>
<evidence type="ECO:0008006" key="3">
    <source>
        <dbReference type="Google" id="ProtNLM"/>
    </source>
</evidence>
<dbReference type="SUPFAM" id="SSF140663">
    <property type="entry name" value="TTHA0068-like"/>
    <property type="match status" value="1"/>
</dbReference>
<gene>
    <name evidence="1" type="ORF">apy_09360</name>
</gene>
<name>A0A401H9U5_AERPX</name>
<dbReference type="Gene3D" id="1.10.3450.10">
    <property type="entry name" value="TTHA0068-like"/>
    <property type="match status" value="1"/>
</dbReference>
<dbReference type="RefSeq" id="WP_131160202.1">
    <property type="nucleotide sequence ID" value="NZ_BDMD01000048.1"/>
</dbReference>
<organism evidence="1 2">
    <name type="scientific">Aeropyrum pernix</name>
    <dbReference type="NCBI Taxonomy" id="56636"/>
    <lineage>
        <taxon>Archaea</taxon>
        <taxon>Thermoproteota</taxon>
        <taxon>Thermoprotei</taxon>
        <taxon>Desulfurococcales</taxon>
        <taxon>Desulfurococcaceae</taxon>
        <taxon>Aeropyrum</taxon>
    </lineage>
</organism>
<comment type="caution">
    <text evidence="1">The sequence shown here is derived from an EMBL/GenBank/DDBJ whole genome shotgun (WGS) entry which is preliminary data.</text>
</comment>
<reference evidence="1 2" key="1">
    <citation type="submission" date="2017-02" db="EMBL/GenBank/DDBJ databases">
        <title>isolation and characterization of a novel temperate virus Aeropyrum globular virus 1 infecting hyperthermophilic archaeon Aeropyrum.</title>
        <authorList>
            <person name="Yumiya M."/>
            <person name="Yoshida T."/>
            <person name="Sako Y."/>
        </authorList>
    </citation>
    <scope>NUCLEOTIDE SEQUENCE [LARGE SCALE GENOMIC DNA]</scope>
    <source>
        <strain evidence="1 2">YK1-12-2013</strain>
    </source>
</reference>
<dbReference type="Pfam" id="PF03745">
    <property type="entry name" value="DUF309"/>
    <property type="match status" value="1"/>
</dbReference>
<dbReference type="AlphaFoldDB" id="A0A401H9U5"/>
<evidence type="ECO:0000313" key="1">
    <source>
        <dbReference type="EMBL" id="GBF09211.1"/>
    </source>
</evidence>
<dbReference type="EMBL" id="BDMD01000048">
    <property type="protein sequence ID" value="GBF09211.1"/>
    <property type="molecule type" value="Genomic_DNA"/>
</dbReference>
<accession>A0A401H9U5</accession>
<dbReference type="InterPro" id="IPR023203">
    <property type="entry name" value="TTHA0068_sf"/>
</dbReference>
<evidence type="ECO:0000313" key="2">
    <source>
        <dbReference type="Proteomes" id="UP000291213"/>
    </source>
</evidence>
<proteinExistence type="predicted"/>
<dbReference type="InterPro" id="IPR005500">
    <property type="entry name" value="DUF309"/>
</dbReference>
<sequence length="210" mass="23147">MAGEAGSVRRTLLFLSNPGLKPWRDAQRLKQAIKERVPCVRSVNVRISRSHIEVDAIHNCLSIEGELDRVLDGVEVIYYVLDKKASGPVSVEGLMGEARYWEAHEALEDLYYRSGRDERVRALLIAAAAAAKAQEGLIDGARRLLGRISRSVVAEGLLDLDCLYRTVESVWREGSGDILACFERSKLCGVKYLAEVLSCGGEAAKEASRD</sequence>